<evidence type="ECO:0000313" key="4">
    <source>
        <dbReference type="Proteomes" id="UP000002030"/>
    </source>
</evidence>
<sequence>MEVMGLQRLEVVERTYYDSVTLMRVAKEIGGMEGVSSASLSMGTDANLRILAAAGFDVSNLSATPNDLIIAVMGEQDVLDLAVAKAKEYLSNPPWRQGQDGGESYKPRSLDGALTVMPEANLAVISVAGRYAGDVAMDCIAKDLNVMLYSDNVPLEKEIEVKRAAAEKGLLVMGPDCGTVVIRGVAIGMANSCPTGPVSIVAAAGTGLQEVHVQLARRGVGTLHGIGTGGRDVKSQVGGIMVEMASRLLLEDHEVQVLVIVGKPPAPEVEERILHLARGSSKPVVLGFVGGKAKGDQHPVYICRELEETAAVAAALAKGEDVPQVRAAMDAQVEELKALAKRIGPRKGYLRGLYSGGTLCYEAQLIARDILGPIHSNTPLEEHLKLEDSLRSVEHTIVDFGEDEFTQGRLHPMIDVSLRASRFQEEVKDPEVGVVLFDVVIGYGCHPDPATGLVEGIRKAKEICGDRVVFVASVCGTPDDVQDADRQRRILEEAGVVVMDSNAKASRLASFLLSLSE</sequence>
<dbReference type="STRING" id="525903.Taci_0411"/>
<dbReference type="PANTHER" id="PTHR11117">
    <property type="entry name" value="SUCCINYL-COA LIGASE SUBUNIT ALPHA"/>
    <property type="match status" value="1"/>
</dbReference>
<accession>D1B8P5</accession>
<dbReference type="GO" id="GO:0006099">
    <property type="term" value="P:tricarboxylic acid cycle"/>
    <property type="evidence" value="ECO:0007669"/>
    <property type="project" value="TreeGrafter"/>
</dbReference>
<protein>
    <submittedName>
        <fullName evidence="3">FdrA family protein</fullName>
    </submittedName>
</protein>
<dbReference type="Proteomes" id="UP000002030">
    <property type="component" value="Chromosome"/>
</dbReference>
<dbReference type="SUPFAM" id="SSF52210">
    <property type="entry name" value="Succinyl-CoA synthetase domains"/>
    <property type="match status" value="2"/>
</dbReference>
<organism evidence="3 4">
    <name type="scientific">Thermanaerovibrio acidaminovorans (strain ATCC 49978 / DSM 6589 / Su883)</name>
    <name type="common">Selenomonas acidaminovorans</name>
    <dbReference type="NCBI Taxonomy" id="525903"/>
    <lineage>
        <taxon>Bacteria</taxon>
        <taxon>Thermotogati</taxon>
        <taxon>Synergistota</taxon>
        <taxon>Synergistia</taxon>
        <taxon>Synergistales</taxon>
        <taxon>Synergistaceae</taxon>
        <taxon>Thermanaerovibrio</taxon>
    </lineage>
</organism>
<dbReference type="eggNOG" id="COG0074">
    <property type="taxonomic scope" value="Bacteria"/>
</dbReference>
<keyword evidence="4" id="KW-1185">Reference proteome</keyword>
<dbReference type="EnsemblBacteria" id="ACZ18648">
    <property type="protein sequence ID" value="ACZ18648"/>
    <property type="gene ID" value="Taci_0411"/>
</dbReference>
<dbReference type="Gene3D" id="3.40.50.720">
    <property type="entry name" value="NAD(P)-binding Rossmann-like Domain"/>
    <property type="match status" value="1"/>
</dbReference>
<dbReference type="AlphaFoldDB" id="D1B8P5"/>
<feature type="domain" description="ATP-citrate synthase/succinyl-CoA ligase C-terminal" evidence="1">
    <location>
        <begin position="353"/>
        <end position="510"/>
    </location>
</feature>
<dbReference type="Gene3D" id="3.40.50.261">
    <property type="entry name" value="Succinyl-CoA synthetase domains"/>
    <property type="match status" value="2"/>
</dbReference>
<dbReference type="InterPro" id="IPR016102">
    <property type="entry name" value="Succinyl-CoA_synth-like"/>
</dbReference>
<dbReference type="InterPro" id="IPR003781">
    <property type="entry name" value="CoA-bd"/>
</dbReference>
<evidence type="ECO:0000313" key="3">
    <source>
        <dbReference type="EMBL" id="ACZ18648.1"/>
    </source>
</evidence>
<dbReference type="EMBL" id="CP001818">
    <property type="protein sequence ID" value="ACZ18648.1"/>
    <property type="molecule type" value="Genomic_DNA"/>
</dbReference>
<dbReference type="GO" id="GO:0004775">
    <property type="term" value="F:succinate-CoA ligase (ADP-forming) activity"/>
    <property type="evidence" value="ECO:0007669"/>
    <property type="project" value="TreeGrafter"/>
</dbReference>
<gene>
    <name evidence="3" type="ordered locus">Taci_0411</name>
</gene>
<reference evidence="3 4" key="1">
    <citation type="journal article" date="2009" name="Stand. Genomic Sci.">
        <title>Complete genome sequence of Thermanaerovibrio acidaminovorans type strain (Su883).</title>
        <authorList>
            <person name="Chovatia M."/>
            <person name="Sikorski J."/>
            <person name="Schroder M."/>
            <person name="Lapidus A."/>
            <person name="Nolan M."/>
            <person name="Tice H."/>
            <person name="Glavina Del Rio T."/>
            <person name="Copeland A."/>
            <person name="Cheng J.F."/>
            <person name="Lucas S."/>
            <person name="Chen F."/>
            <person name="Bruce D."/>
            <person name="Goodwin L."/>
            <person name="Pitluck S."/>
            <person name="Ivanova N."/>
            <person name="Mavromatis K."/>
            <person name="Ovchinnikova G."/>
            <person name="Pati A."/>
            <person name="Chen A."/>
            <person name="Palaniappan K."/>
            <person name="Land M."/>
            <person name="Hauser L."/>
            <person name="Chang Y.J."/>
            <person name="Jeffries C.D."/>
            <person name="Chain P."/>
            <person name="Saunders E."/>
            <person name="Detter J.C."/>
            <person name="Brettin T."/>
            <person name="Rohde M."/>
            <person name="Goker M."/>
            <person name="Spring S."/>
            <person name="Bristow J."/>
            <person name="Markowitz V."/>
            <person name="Hugenholtz P."/>
            <person name="Kyrpides N.C."/>
            <person name="Klenk H.P."/>
            <person name="Eisen J.A."/>
        </authorList>
    </citation>
    <scope>NUCLEOTIDE SEQUENCE [LARGE SCALE GENOMIC DNA]</scope>
    <source>
        <strain evidence="4">ATCC 49978 / DSM 6589 / Su883</strain>
    </source>
</reference>
<dbReference type="Pfam" id="PF02629">
    <property type="entry name" value="CoA_binding"/>
    <property type="match status" value="1"/>
</dbReference>
<dbReference type="KEGG" id="tai:Taci_0411"/>
<evidence type="ECO:0000259" key="1">
    <source>
        <dbReference type="Pfam" id="PF00549"/>
    </source>
</evidence>
<dbReference type="GO" id="GO:0004776">
    <property type="term" value="F:succinate-CoA ligase (GDP-forming) activity"/>
    <property type="evidence" value="ECO:0007669"/>
    <property type="project" value="TreeGrafter"/>
</dbReference>
<name>D1B8P5_THEAS</name>
<dbReference type="GO" id="GO:0005829">
    <property type="term" value="C:cytosol"/>
    <property type="evidence" value="ECO:0007669"/>
    <property type="project" value="TreeGrafter"/>
</dbReference>
<dbReference type="NCBIfam" id="NF004760">
    <property type="entry name" value="PRK06091.1"/>
    <property type="match status" value="1"/>
</dbReference>
<dbReference type="GO" id="GO:0009361">
    <property type="term" value="C:succinate-CoA ligase complex (ADP-forming)"/>
    <property type="evidence" value="ECO:0007669"/>
    <property type="project" value="TreeGrafter"/>
</dbReference>
<dbReference type="HOGENOM" id="CLU_026233_1_0_0"/>
<dbReference type="InterPro" id="IPR005811">
    <property type="entry name" value="SUCC_ACL_C"/>
</dbReference>
<feature type="domain" description="CoA-binding" evidence="2">
    <location>
        <begin position="198"/>
        <end position="286"/>
    </location>
</feature>
<dbReference type="OrthoDB" id="6193532at2"/>
<dbReference type="Pfam" id="PF00549">
    <property type="entry name" value="Ligase_CoA"/>
    <property type="match status" value="1"/>
</dbReference>
<dbReference type="PANTHER" id="PTHR11117:SF24">
    <property type="entry name" value="PROTEIN FDRA"/>
    <property type="match status" value="1"/>
</dbReference>
<proteinExistence type="predicted"/>
<evidence type="ECO:0000259" key="2">
    <source>
        <dbReference type="Pfam" id="PF02629"/>
    </source>
</evidence>
<dbReference type="PATRIC" id="fig|525903.6.peg.416"/>